<dbReference type="STRING" id="1210089.GCA_001613165_04161"/>
<evidence type="ECO:0000256" key="2">
    <source>
        <dbReference type="ARBA" id="ARBA00023125"/>
    </source>
</evidence>
<dbReference type="GO" id="GO:0043565">
    <property type="term" value="F:sequence-specific DNA binding"/>
    <property type="evidence" value="ECO:0007669"/>
    <property type="project" value="InterPro"/>
</dbReference>
<dbReference type="SMART" id="SM00342">
    <property type="entry name" value="HTH_ARAC"/>
    <property type="match status" value="1"/>
</dbReference>
<evidence type="ECO:0000313" key="5">
    <source>
        <dbReference type="EMBL" id="RDI55782.1"/>
    </source>
</evidence>
<dbReference type="PANTHER" id="PTHR43436">
    <property type="entry name" value="ARAC-FAMILY TRANSCRIPTIONAL REGULATOR"/>
    <property type="match status" value="1"/>
</dbReference>
<dbReference type="Gene3D" id="1.10.10.60">
    <property type="entry name" value="Homeodomain-like"/>
    <property type="match status" value="1"/>
</dbReference>
<evidence type="ECO:0000259" key="4">
    <source>
        <dbReference type="PROSITE" id="PS01124"/>
    </source>
</evidence>
<dbReference type="AlphaFoldDB" id="A0A370HFE2"/>
<dbReference type="InterPro" id="IPR018062">
    <property type="entry name" value="HTH_AraC-typ_CS"/>
</dbReference>
<gene>
    <name evidence="5" type="ORF">DFR68_101616</name>
</gene>
<dbReference type="SUPFAM" id="SSF46689">
    <property type="entry name" value="Homeodomain-like"/>
    <property type="match status" value="2"/>
</dbReference>
<dbReference type="RefSeq" id="WP_068022161.1">
    <property type="nucleotide sequence ID" value="NZ_QQAZ01000001.1"/>
</dbReference>
<protein>
    <submittedName>
        <fullName evidence="5">AraC-like DNA-binding protein</fullName>
    </submittedName>
</protein>
<dbReference type="PROSITE" id="PS00041">
    <property type="entry name" value="HTH_ARAC_FAMILY_1"/>
    <property type="match status" value="1"/>
</dbReference>
<evidence type="ECO:0000256" key="3">
    <source>
        <dbReference type="ARBA" id="ARBA00023163"/>
    </source>
</evidence>
<keyword evidence="3" id="KW-0804">Transcription</keyword>
<dbReference type="Pfam" id="PF12833">
    <property type="entry name" value="HTH_18"/>
    <property type="match status" value="1"/>
</dbReference>
<accession>A0A370HFE2</accession>
<organism evidence="5 6">
    <name type="scientific">Nocardia mexicana</name>
    <dbReference type="NCBI Taxonomy" id="279262"/>
    <lineage>
        <taxon>Bacteria</taxon>
        <taxon>Bacillati</taxon>
        <taxon>Actinomycetota</taxon>
        <taxon>Actinomycetes</taxon>
        <taxon>Mycobacteriales</taxon>
        <taxon>Nocardiaceae</taxon>
        <taxon>Nocardia</taxon>
    </lineage>
</organism>
<dbReference type="Proteomes" id="UP000255355">
    <property type="component" value="Unassembled WGS sequence"/>
</dbReference>
<comment type="caution">
    <text evidence="5">The sequence shown here is derived from an EMBL/GenBank/DDBJ whole genome shotgun (WGS) entry which is preliminary data.</text>
</comment>
<sequence>MSANRTAGTLLEELRVLLGRHARTDATTAIADLLVGREETDTPPPPSMGGTRMTLIAQGAKQLAYGEQVYDYRAGQCLVASVAVPLKCQFIDATPQRPVLGLCLRLQPAQVAEMMVHAPPDSFPDDEDNTAAAVVFADASVELLDATVRLVRLLDQPGDRDVLAPLVKREILWRLMTGAHGPTVRRIGLTDPRFSPIAEAVQWIRQHYREPFRVEDLAERTGMSPSAFHRNFQAVTATTPIQYQKTIRLQEARLLLAADPGDVASIGYLVGYDSPSQFSREYRRLFGTPPSHDAIRFTARAGDDTD</sequence>
<keyword evidence="6" id="KW-1185">Reference proteome</keyword>
<dbReference type="InterPro" id="IPR018060">
    <property type="entry name" value="HTH_AraC"/>
</dbReference>
<keyword evidence="1" id="KW-0805">Transcription regulation</keyword>
<dbReference type="EMBL" id="QQAZ01000001">
    <property type="protein sequence ID" value="RDI55782.1"/>
    <property type="molecule type" value="Genomic_DNA"/>
</dbReference>
<feature type="domain" description="HTH araC/xylS-type" evidence="4">
    <location>
        <begin position="198"/>
        <end position="296"/>
    </location>
</feature>
<dbReference type="Pfam" id="PF06719">
    <property type="entry name" value="AraC_N"/>
    <property type="match status" value="1"/>
</dbReference>
<evidence type="ECO:0000313" key="6">
    <source>
        <dbReference type="Proteomes" id="UP000255355"/>
    </source>
</evidence>
<name>A0A370HFE2_9NOCA</name>
<proteinExistence type="predicted"/>
<dbReference type="InterPro" id="IPR009594">
    <property type="entry name" value="Tscrpt_reg_HTH_AraC_N"/>
</dbReference>
<dbReference type="OrthoDB" id="34150at2"/>
<dbReference type="GO" id="GO:0003700">
    <property type="term" value="F:DNA-binding transcription factor activity"/>
    <property type="evidence" value="ECO:0007669"/>
    <property type="project" value="InterPro"/>
</dbReference>
<dbReference type="PROSITE" id="PS01124">
    <property type="entry name" value="HTH_ARAC_FAMILY_2"/>
    <property type="match status" value="1"/>
</dbReference>
<dbReference type="PANTHER" id="PTHR43436:SF1">
    <property type="entry name" value="TRANSCRIPTIONAL REGULATORY PROTEIN"/>
    <property type="match status" value="1"/>
</dbReference>
<reference evidence="5 6" key="1">
    <citation type="submission" date="2018-07" db="EMBL/GenBank/DDBJ databases">
        <title>Genomic Encyclopedia of Type Strains, Phase IV (KMG-IV): sequencing the most valuable type-strain genomes for metagenomic binning, comparative biology and taxonomic classification.</title>
        <authorList>
            <person name="Goeker M."/>
        </authorList>
    </citation>
    <scope>NUCLEOTIDE SEQUENCE [LARGE SCALE GENOMIC DNA]</scope>
    <source>
        <strain evidence="5 6">DSM 44952</strain>
    </source>
</reference>
<dbReference type="InterPro" id="IPR009057">
    <property type="entry name" value="Homeodomain-like_sf"/>
</dbReference>
<keyword evidence="2 5" id="KW-0238">DNA-binding</keyword>
<evidence type="ECO:0000256" key="1">
    <source>
        <dbReference type="ARBA" id="ARBA00023015"/>
    </source>
</evidence>